<dbReference type="Proteomes" id="UP001363035">
    <property type="component" value="Unassembled WGS sequence"/>
</dbReference>
<accession>A0ABU8I6Y0</accession>
<keyword evidence="4" id="KW-0472">Membrane</keyword>
<keyword evidence="5" id="KW-0998">Cell outer membrane</keyword>
<keyword evidence="9" id="KW-1185">Reference proteome</keyword>
<evidence type="ECO:0000256" key="2">
    <source>
        <dbReference type="ARBA" id="ARBA00006275"/>
    </source>
</evidence>
<organism evidence="8 9">
    <name type="scientific">Sphingobacterium tenebrionis</name>
    <dbReference type="NCBI Taxonomy" id="3111775"/>
    <lineage>
        <taxon>Bacteria</taxon>
        <taxon>Pseudomonadati</taxon>
        <taxon>Bacteroidota</taxon>
        <taxon>Sphingobacteriia</taxon>
        <taxon>Sphingobacteriales</taxon>
        <taxon>Sphingobacteriaceae</taxon>
        <taxon>Sphingobacterium</taxon>
    </lineage>
</organism>
<name>A0ABU8I6Y0_9SPHI</name>
<dbReference type="EMBL" id="JAYLLN010000027">
    <property type="protein sequence ID" value="MEI5985479.1"/>
    <property type="molecule type" value="Genomic_DNA"/>
</dbReference>
<dbReference type="InterPro" id="IPR011990">
    <property type="entry name" value="TPR-like_helical_dom_sf"/>
</dbReference>
<dbReference type="InterPro" id="IPR033985">
    <property type="entry name" value="SusD-like_N"/>
</dbReference>
<evidence type="ECO:0000259" key="7">
    <source>
        <dbReference type="Pfam" id="PF14322"/>
    </source>
</evidence>
<evidence type="ECO:0000259" key="6">
    <source>
        <dbReference type="Pfam" id="PF07980"/>
    </source>
</evidence>
<dbReference type="RefSeq" id="WP_336557724.1">
    <property type="nucleotide sequence ID" value="NZ_JAYLLN010000027.1"/>
</dbReference>
<dbReference type="Pfam" id="PF14322">
    <property type="entry name" value="SusD-like_3"/>
    <property type="match status" value="1"/>
</dbReference>
<dbReference type="InterPro" id="IPR012944">
    <property type="entry name" value="SusD_RagB_dom"/>
</dbReference>
<evidence type="ECO:0000256" key="1">
    <source>
        <dbReference type="ARBA" id="ARBA00004442"/>
    </source>
</evidence>
<keyword evidence="3" id="KW-0732">Signal</keyword>
<protein>
    <submittedName>
        <fullName evidence="8">RagB/SusD family nutrient uptake outer membrane protein</fullName>
    </submittedName>
</protein>
<evidence type="ECO:0000256" key="5">
    <source>
        <dbReference type="ARBA" id="ARBA00023237"/>
    </source>
</evidence>
<evidence type="ECO:0000256" key="4">
    <source>
        <dbReference type="ARBA" id="ARBA00023136"/>
    </source>
</evidence>
<feature type="domain" description="SusD-like N-terminal" evidence="7">
    <location>
        <begin position="21"/>
        <end position="223"/>
    </location>
</feature>
<comment type="similarity">
    <text evidence="2">Belongs to the SusD family.</text>
</comment>
<dbReference type="Gene3D" id="1.25.40.390">
    <property type="match status" value="1"/>
</dbReference>
<proteinExistence type="inferred from homology"/>
<evidence type="ECO:0000313" key="8">
    <source>
        <dbReference type="EMBL" id="MEI5985479.1"/>
    </source>
</evidence>
<comment type="subcellular location">
    <subcellularLocation>
        <location evidence="1">Cell outer membrane</location>
    </subcellularLocation>
</comment>
<reference evidence="8 9" key="1">
    <citation type="submission" date="2024-01" db="EMBL/GenBank/DDBJ databases">
        <title>Sphingobacterium tenebrionis sp. nov., a novel endophyte isolated from tenebrio molitor intestines.</title>
        <authorList>
            <person name="Zhang C."/>
        </authorList>
    </citation>
    <scope>NUCLEOTIDE SEQUENCE [LARGE SCALE GENOMIC DNA]</scope>
    <source>
        <strain evidence="8 9">PU5-4</strain>
    </source>
</reference>
<dbReference type="Pfam" id="PF07980">
    <property type="entry name" value="SusD_RagB"/>
    <property type="match status" value="1"/>
</dbReference>
<comment type="caution">
    <text evidence="8">The sequence shown here is derived from an EMBL/GenBank/DDBJ whole genome shotgun (WGS) entry which is preliminary data.</text>
</comment>
<evidence type="ECO:0000256" key="3">
    <source>
        <dbReference type="ARBA" id="ARBA00022729"/>
    </source>
</evidence>
<evidence type="ECO:0000313" key="9">
    <source>
        <dbReference type="Proteomes" id="UP001363035"/>
    </source>
</evidence>
<dbReference type="PROSITE" id="PS51257">
    <property type="entry name" value="PROKAR_LIPOPROTEIN"/>
    <property type="match status" value="1"/>
</dbReference>
<sequence length="508" mass="59095">MNRLIICFLAIFSYSLLSCDKFLDVEVPDKLVHDEYWQNREQVLASRNGMYATLHNNINIFQVWGDIRSSLYTPGPGSSFSNDYRQFMVHDIYPTNGLVRWASVYTGINWINSFIKNAPTALQNDQTFKESELQMFMGEAYALRALNYFYLIRAFKEVPIMEEPYESDAQIFNTAAHAEEEVLNFIEKDLEKALANTASDFENINDRFGRITKNAVRAIWADVKLWRNQYQESLELCESLEDYKSKLVDPQDWFSIFNPGNSSESIFEYQYLQTGFYSPIYGWFANFQPTSAGAKYLANSINIEIDGLELYPPQDLINWSADTIRLKNYAAFNMTPVNYSAGSGYEIYKMTGQTPYVPSYRPSGGRNMNYIFYRYREILFIEAEALAQLGRYAEAEERINLIRKHCDIPALTPGAMGTDVEFMRFLLMEREFELGFEGKEWFAAVRIARRPGMESVLLEKTAENNSLKIQYQVIKARLLNSESWFLPYHETEIENNKALIQKDYYKNK</sequence>
<feature type="domain" description="RagB/SusD" evidence="6">
    <location>
        <begin position="342"/>
        <end position="505"/>
    </location>
</feature>
<dbReference type="SUPFAM" id="SSF48452">
    <property type="entry name" value="TPR-like"/>
    <property type="match status" value="1"/>
</dbReference>
<gene>
    <name evidence="8" type="ORF">VJ786_11270</name>
</gene>